<dbReference type="Pfam" id="PF01638">
    <property type="entry name" value="HxlR"/>
    <property type="match status" value="1"/>
</dbReference>
<protein>
    <submittedName>
        <fullName evidence="5">HxlR family transcriptional regulator</fullName>
    </submittedName>
</protein>
<evidence type="ECO:0000259" key="4">
    <source>
        <dbReference type="PROSITE" id="PS51118"/>
    </source>
</evidence>
<dbReference type="SUPFAM" id="SSF46785">
    <property type="entry name" value="Winged helix' DNA-binding domain"/>
    <property type="match status" value="1"/>
</dbReference>
<dbReference type="InterPro" id="IPR011991">
    <property type="entry name" value="ArsR-like_HTH"/>
</dbReference>
<dbReference type="EMBL" id="JXAK01000074">
    <property type="protein sequence ID" value="KIL38145.1"/>
    <property type="molecule type" value="Genomic_DNA"/>
</dbReference>
<organism evidence="5 6">
    <name type="scientific">Gordoniibacillus kamchatkensis</name>
    <dbReference type="NCBI Taxonomy" id="1590651"/>
    <lineage>
        <taxon>Bacteria</taxon>
        <taxon>Bacillati</taxon>
        <taxon>Bacillota</taxon>
        <taxon>Bacilli</taxon>
        <taxon>Bacillales</taxon>
        <taxon>Paenibacillaceae</taxon>
        <taxon>Gordoniibacillus</taxon>
    </lineage>
</organism>
<dbReference type="PROSITE" id="PS51118">
    <property type="entry name" value="HTH_HXLR"/>
    <property type="match status" value="1"/>
</dbReference>
<evidence type="ECO:0000313" key="5">
    <source>
        <dbReference type="EMBL" id="KIL38145.1"/>
    </source>
</evidence>
<proteinExistence type="predicted"/>
<reference evidence="5 6" key="1">
    <citation type="submission" date="2014-12" db="EMBL/GenBank/DDBJ databases">
        <title>Draft genome sequence of Paenibacillus kamchatkensis strain B-2647.</title>
        <authorList>
            <person name="Karlyshev A.V."/>
            <person name="Kudryashova E.B."/>
        </authorList>
    </citation>
    <scope>NUCLEOTIDE SEQUENCE [LARGE SCALE GENOMIC DNA]</scope>
    <source>
        <strain evidence="5 6">VKM B-2647</strain>
    </source>
</reference>
<dbReference type="PANTHER" id="PTHR33204">
    <property type="entry name" value="TRANSCRIPTIONAL REGULATOR, MARR FAMILY"/>
    <property type="match status" value="1"/>
</dbReference>
<keyword evidence="6" id="KW-1185">Reference proteome</keyword>
<dbReference type="Proteomes" id="UP000031967">
    <property type="component" value="Unassembled WGS sequence"/>
</dbReference>
<evidence type="ECO:0000256" key="3">
    <source>
        <dbReference type="ARBA" id="ARBA00023163"/>
    </source>
</evidence>
<gene>
    <name evidence="5" type="ORF">SD70_28330</name>
</gene>
<dbReference type="RefSeq" id="WP_041051826.1">
    <property type="nucleotide sequence ID" value="NZ_JXAK01000074.1"/>
</dbReference>
<feature type="domain" description="HTH hxlR-type" evidence="4">
    <location>
        <begin position="6"/>
        <end position="106"/>
    </location>
</feature>
<accession>A0ABR5AAR4</accession>
<name>A0ABR5AAR4_9BACL</name>
<dbReference type="CDD" id="cd00090">
    <property type="entry name" value="HTH_ARSR"/>
    <property type="match status" value="1"/>
</dbReference>
<dbReference type="InterPro" id="IPR036390">
    <property type="entry name" value="WH_DNA-bd_sf"/>
</dbReference>
<sequence length="120" mass="14083">MMDRSCPGTVEPILEILDGKWMLLLLFELFNGNRRFGELRRKLQPISPKTLTDRLRLLEEKGIVTRTLYPGVPLHVEYDLTESGKALQPIFEAMWTWTQEHGAYLRNKPIERDQEAERVM</sequence>
<dbReference type="Gene3D" id="1.10.10.10">
    <property type="entry name" value="Winged helix-like DNA-binding domain superfamily/Winged helix DNA-binding domain"/>
    <property type="match status" value="1"/>
</dbReference>
<evidence type="ECO:0000313" key="6">
    <source>
        <dbReference type="Proteomes" id="UP000031967"/>
    </source>
</evidence>
<comment type="caution">
    <text evidence="5">The sequence shown here is derived from an EMBL/GenBank/DDBJ whole genome shotgun (WGS) entry which is preliminary data.</text>
</comment>
<dbReference type="InterPro" id="IPR002577">
    <property type="entry name" value="HTH_HxlR"/>
</dbReference>
<evidence type="ECO:0000256" key="1">
    <source>
        <dbReference type="ARBA" id="ARBA00023015"/>
    </source>
</evidence>
<keyword evidence="2" id="KW-0238">DNA-binding</keyword>
<keyword evidence="1" id="KW-0805">Transcription regulation</keyword>
<keyword evidence="3" id="KW-0804">Transcription</keyword>
<evidence type="ECO:0000256" key="2">
    <source>
        <dbReference type="ARBA" id="ARBA00023125"/>
    </source>
</evidence>
<dbReference type="InterPro" id="IPR036388">
    <property type="entry name" value="WH-like_DNA-bd_sf"/>
</dbReference>